<evidence type="ECO:0008006" key="3">
    <source>
        <dbReference type="Google" id="ProtNLM"/>
    </source>
</evidence>
<dbReference type="Proteomes" id="UP000281332">
    <property type="component" value="Unassembled WGS sequence"/>
</dbReference>
<accession>A0A3N4PJX2</accession>
<reference evidence="1 2" key="1">
    <citation type="submission" date="2018-11" db="EMBL/GenBank/DDBJ databases">
        <title>Whole genome sequencing of Pantoea sp. RIT388.</title>
        <authorList>
            <person name="Gan H.M."/>
            <person name="Hudson A.O."/>
        </authorList>
    </citation>
    <scope>NUCLEOTIDE SEQUENCE [LARGE SCALE GENOMIC DNA]</scope>
    <source>
        <strain evidence="1 2">RIT388</strain>
    </source>
</reference>
<dbReference type="RefSeq" id="WP_123798417.1">
    <property type="nucleotide sequence ID" value="NZ_RMVG01000001.1"/>
</dbReference>
<gene>
    <name evidence="1" type="ORF">BBB56_02360</name>
</gene>
<dbReference type="SUPFAM" id="SSF51197">
    <property type="entry name" value="Clavaminate synthase-like"/>
    <property type="match status" value="1"/>
</dbReference>
<sequence length="250" mass="29074">MNGIEQQIEKHINSFPVSLINYLKSDYQSDLMVVIDDLLPQNIKLEMENEARTLLKEESLRREVIIAESGNTPRAYDSVGRNIIREKGKYIPAFFDSPAILNFFMQVTGEKLYRVPYEPEEFIINSQNKSGDTHGWHWDDYSYALVWVIDEPDVLSGGRVEFIPRIPWRKTDTRDWIKNVLKENTVFSRHVSQGQCYLLRARDALHRISPLTSESRRTVIVFTYANDLDLNDENLTHDSMEAIYPQDTSA</sequence>
<dbReference type="EMBL" id="RMVG01000001">
    <property type="protein sequence ID" value="RPE04697.1"/>
    <property type="molecule type" value="Genomic_DNA"/>
</dbReference>
<proteinExistence type="predicted"/>
<protein>
    <recommendedName>
        <fullName evidence="3">Fe2OG dioxygenase domain-containing protein</fullName>
    </recommendedName>
</protein>
<dbReference type="AlphaFoldDB" id="A0A3N4PJX2"/>
<evidence type="ECO:0000313" key="1">
    <source>
        <dbReference type="EMBL" id="RPE04697.1"/>
    </source>
</evidence>
<organism evidence="1 2">
    <name type="scientific">Candidatus Pantoea deserta</name>
    <dbReference type="NCBI Taxonomy" id="1869313"/>
    <lineage>
        <taxon>Bacteria</taxon>
        <taxon>Pseudomonadati</taxon>
        <taxon>Pseudomonadota</taxon>
        <taxon>Gammaproteobacteria</taxon>
        <taxon>Enterobacterales</taxon>
        <taxon>Erwiniaceae</taxon>
        <taxon>Pantoea</taxon>
    </lineage>
</organism>
<dbReference type="InterPro" id="IPR056470">
    <property type="entry name" value="BesD/HalB-like"/>
</dbReference>
<comment type="caution">
    <text evidence="1">The sequence shown here is derived from an EMBL/GenBank/DDBJ whole genome shotgun (WGS) entry which is preliminary data.</text>
</comment>
<dbReference type="OrthoDB" id="2897833at2"/>
<evidence type="ECO:0000313" key="2">
    <source>
        <dbReference type="Proteomes" id="UP000281332"/>
    </source>
</evidence>
<keyword evidence="2" id="KW-1185">Reference proteome</keyword>
<dbReference type="Pfam" id="PF23169">
    <property type="entry name" value="HalD"/>
    <property type="match status" value="1"/>
</dbReference>
<name>A0A3N4PJX2_9GAMM</name>